<evidence type="ECO:0000256" key="5">
    <source>
        <dbReference type="ARBA" id="ARBA00023157"/>
    </source>
</evidence>
<evidence type="ECO:0000256" key="10">
    <source>
        <dbReference type="SAM" id="Phobius"/>
    </source>
</evidence>
<gene>
    <name evidence="11" type="ORF">FFLO_04819</name>
</gene>
<keyword evidence="5" id="KW-1015">Disulfide bond</keyword>
<evidence type="ECO:0000256" key="2">
    <source>
        <dbReference type="ARBA" id="ARBA00004922"/>
    </source>
</evidence>
<feature type="compositionally biased region" description="Basic and acidic residues" evidence="9">
    <location>
        <begin position="804"/>
        <end position="826"/>
    </location>
</feature>
<feature type="binding site" evidence="7">
    <location>
        <position position="719"/>
    </location>
    <ligand>
        <name>Ca(2+)</name>
        <dbReference type="ChEBI" id="CHEBI:29108"/>
    </ligand>
</feature>
<dbReference type="Proteomes" id="UP000812966">
    <property type="component" value="Unassembled WGS sequence"/>
</dbReference>
<comment type="cofactor">
    <cofactor evidence="1 7">
        <name>Ca(2+)</name>
        <dbReference type="ChEBI" id="CHEBI:29108"/>
    </cofactor>
</comment>
<dbReference type="InterPro" id="IPR001382">
    <property type="entry name" value="Glyco_hydro_47"/>
</dbReference>
<feature type="region of interest" description="Disordered" evidence="9">
    <location>
        <begin position="772"/>
        <end position="826"/>
    </location>
</feature>
<evidence type="ECO:0000256" key="4">
    <source>
        <dbReference type="ARBA" id="ARBA00022801"/>
    </source>
</evidence>
<feature type="active site" description="Proton donor" evidence="6">
    <location>
        <position position="312"/>
    </location>
</feature>
<comment type="pathway">
    <text evidence="2">Protein modification; protein glycosylation.</text>
</comment>
<dbReference type="GO" id="GO:0005783">
    <property type="term" value="C:endoplasmic reticulum"/>
    <property type="evidence" value="ECO:0007669"/>
    <property type="project" value="TreeGrafter"/>
</dbReference>
<comment type="similarity">
    <text evidence="3 8">Belongs to the glycosyl hydrolase 47 family.</text>
</comment>
<comment type="caution">
    <text evidence="11">The sequence shown here is derived from an EMBL/GenBank/DDBJ whole genome shotgun (WGS) entry which is preliminary data.</text>
</comment>
<dbReference type="InterPro" id="IPR012341">
    <property type="entry name" value="6hp_glycosidase-like_sf"/>
</dbReference>
<keyword evidence="10" id="KW-1133">Transmembrane helix</keyword>
<dbReference type="PANTHER" id="PTHR11742:SF103">
    <property type="entry name" value="ENDOPLASMIC RETICULUM MANNOSIDASE MNL2-RELATED"/>
    <property type="match status" value="1"/>
</dbReference>
<evidence type="ECO:0000256" key="3">
    <source>
        <dbReference type="ARBA" id="ARBA00007658"/>
    </source>
</evidence>
<dbReference type="GO" id="GO:0005509">
    <property type="term" value="F:calcium ion binding"/>
    <property type="evidence" value="ECO:0007669"/>
    <property type="project" value="InterPro"/>
</dbReference>
<evidence type="ECO:0000313" key="12">
    <source>
        <dbReference type="Proteomes" id="UP000812966"/>
    </source>
</evidence>
<dbReference type="PANTHER" id="PTHR11742">
    <property type="entry name" value="MANNOSYL-OLIGOSACCHARIDE ALPHA-1,2-MANNOSIDASE-RELATED"/>
    <property type="match status" value="1"/>
</dbReference>
<feature type="transmembrane region" description="Helical" evidence="10">
    <location>
        <begin position="31"/>
        <end position="50"/>
    </location>
</feature>
<dbReference type="EMBL" id="JABELV010000109">
    <property type="protein sequence ID" value="KAG7530777.1"/>
    <property type="molecule type" value="Genomic_DNA"/>
</dbReference>
<dbReference type="AlphaFoldDB" id="A0A8K0NM12"/>
<dbReference type="GO" id="GO:0036503">
    <property type="term" value="P:ERAD pathway"/>
    <property type="evidence" value="ECO:0007669"/>
    <property type="project" value="UniProtKB-ARBA"/>
</dbReference>
<dbReference type="PRINTS" id="PR00747">
    <property type="entry name" value="GLYHDRLASE47"/>
</dbReference>
<feature type="active site" evidence="6">
    <location>
        <position position="633"/>
    </location>
</feature>
<protein>
    <recommendedName>
        <fullName evidence="8">alpha-1,2-Mannosidase</fullName>
        <ecNumber evidence="8">3.2.1.-</ecNumber>
    </recommendedName>
</protein>
<evidence type="ECO:0000313" key="11">
    <source>
        <dbReference type="EMBL" id="KAG7530777.1"/>
    </source>
</evidence>
<evidence type="ECO:0000256" key="8">
    <source>
        <dbReference type="RuleBase" id="RU361193"/>
    </source>
</evidence>
<dbReference type="GO" id="GO:0016020">
    <property type="term" value="C:membrane"/>
    <property type="evidence" value="ECO:0007669"/>
    <property type="project" value="InterPro"/>
</dbReference>
<evidence type="ECO:0000256" key="1">
    <source>
        <dbReference type="ARBA" id="ARBA00001913"/>
    </source>
</evidence>
<evidence type="ECO:0000256" key="7">
    <source>
        <dbReference type="PIRSR" id="PIRSR601382-2"/>
    </source>
</evidence>
<dbReference type="GO" id="GO:0005975">
    <property type="term" value="P:carbohydrate metabolic process"/>
    <property type="evidence" value="ECO:0007669"/>
    <property type="project" value="InterPro"/>
</dbReference>
<keyword evidence="7" id="KW-0106">Calcium</keyword>
<reference evidence="11" key="1">
    <citation type="submission" date="2020-04" db="EMBL/GenBank/DDBJ databases">
        <title>Analysis of mating type loci in Filobasidium floriforme.</title>
        <authorList>
            <person name="Nowrousian M."/>
        </authorList>
    </citation>
    <scope>NUCLEOTIDE SEQUENCE</scope>
    <source>
        <strain evidence="11">CBS 6242</strain>
    </source>
</reference>
<dbReference type="GO" id="GO:0004571">
    <property type="term" value="F:mannosyl-oligosaccharide 1,2-alpha-mannosidase activity"/>
    <property type="evidence" value="ECO:0007669"/>
    <property type="project" value="InterPro"/>
</dbReference>
<dbReference type="Gene3D" id="1.50.10.10">
    <property type="match status" value="1"/>
</dbReference>
<sequence length="826" mass="93554">MSSLNDVESTASAMRASSYARRYVHRRIKGIATVTSVGLLVFLFLSYRLVSKDGISRADEDFLQELETQSNDARRQAIEAALDALELAPDDPDPETLPSAEEYFPEIDPFSLPPPKIEEFPMDRYTYIYPRPTTELEEPEPSISRPLPAGSFVETWESPSWFDPKGGGQNELPRVQYDFSQNEETEEERTTREERRDAIRRAFAYAWQQYKDKAWGHDEVRPVSGVKSNPFQNWGASIIDSLETLLIMGLSKEYDLCRKHVNMVDFRLVNGKDWAFGYRPSPELERTPGMPEWWFHKQRAGRDQFAHIASFEMGIRYLGGLIGAYDLSGDELMLDRAKELGKILGRGFDSPSGLVLGRFDAGSDQDWFMSGRVSLAEVGSMTLELTRLSQVTGDRWYFDRAQRAIDYLDQVVIPRADMTPLLPAAFDSQVERTNLQVQGEYTFGGMADSYYEYLIKQHQLVGGATDQYSRMYEAAIDKAEEKLFMDLDVYPGRNLMTIGAINHGMKQLVLEHLTCFAGGMLGLGSRLLDRARDMAHGQRLTQTCYWAVSSNAILYCHYLLKTYYLQGAATVSGLQPEKIWFHTASEPWAYQNITIPLGVYSKEGEEEVLVKEILRGNPPGLKSGNRVYIGRPETAESVFYMYRLTGDKKWQEKGWRMFTSWMDSCTAGAGFSSVSDVSVYPPRLADNMESFVFAETLKYYYLLQSEPDLISLDDYVFTTEAHPLLLRNRRPGVDGFWDRPEEPDADLGERAFGTDAQLWERHDVKAKEAVRLAKLRQPPPGNGGGRGMGGGAPPAPHAPVVKPPPERPFTEKPAGDMLPPDRYEVW</sequence>
<keyword evidence="10" id="KW-0812">Transmembrane</keyword>
<keyword evidence="12" id="KW-1185">Reference proteome</keyword>
<name>A0A8K0NM12_9TREE</name>
<dbReference type="InterPro" id="IPR036026">
    <property type="entry name" value="Seven-hairpin_glycosidases"/>
</dbReference>
<proteinExistence type="inferred from homology"/>
<accession>A0A8K0NM12</accession>
<feature type="active site" description="Proton donor" evidence="6">
    <location>
        <position position="577"/>
    </location>
</feature>
<dbReference type="Pfam" id="PF01532">
    <property type="entry name" value="Glyco_hydro_47"/>
    <property type="match status" value="1"/>
</dbReference>
<evidence type="ECO:0000256" key="9">
    <source>
        <dbReference type="SAM" id="MobiDB-lite"/>
    </source>
</evidence>
<evidence type="ECO:0000256" key="6">
    <source>
        <dbReference type="PIRSR" id="PIRSR601382-1"/>
    </source>
</evidence>
<keyword evidence="7" id="KW-0479">Metal-binding</keyword>
<feature type="compositionally biased region" description="Pro residues" evidence="9">
    <location>
        <begin position="793"/>
        <end position="803"/>
    </location>
</feature>
<keyword evidence="4 8" id="KW-0378">Hydrolase</keyword>
<dbReference type="SUPFAM" id="SSF48225">
    <property type="entry name" value="Seven-hairpin glycosidases"/>
    <property type="match status" value="1"/>
</dbReference>
<keyword evidence="8" id="KW-0326">Glycosidase</keyword>
<organism evidence="11 12">
    <name type="scientific">Filobasidium floriforme</name>
    <dbReference type="NCBI Taxonomy" id="5210"/>
    <lineage>
        <taxon>Eukaryota</taxon>
        <taxon>Fungi</taxon>
        <taxon>Dikarya</taxon>
        <taxon>Basidiomycota</taxon>
        <taxon>Agaricomycotina</taxon>
        <taxon>Tremellomycetes</taxon>
        <taxon>Filobasidiales</taxon>
        <taxon>Filobasidiaceae</taxon>
        <taxon>Filobasidium</taxon>
    </lineage>
</organism>
<feature type="active site" evidence="6">
    <location>
        <position position="448"/>
    </location>
</feature>
<dbReference type="EC" id="3.2.1.-" evidence="8"/>
<dbReference type="InterPro" id="IPR050749">
    <property type="entry name" value="Glycosyl_Hydrolase_47"/>
</dbReference>
<feature type="compositionally biased region" description="Gly residues" evidence="9">
    <location>
        <begin position="782"/>
        <end position="792"/>
    </location>
</feature>
<keyword evidence="10" id="KW-0472">Membrane</keyword>